<proteinExistence type="inferred from homology"/>
<evidence type="ECO:0000256" key="4">
    <source>
        <dbReference type="ARBA" id="ARBA00023242"/>
    </source>
</evidence>
<accession>A0AAN9JSX1</accession>
<keyword evidence="3" id="KW-0804">Transcription</keyword>
<protein>
    <submittedName>
        <fullName evidence="6">Uncharacterized protein</fullName>
    </submittedName>
</protein>
<dbReference type="AlphaFoldDB" id="A0AAN9JSX1"/>
<evidence type="ECO:0000256" key="3">
    <source>
        <dbReference type="ARBA" id="ARBA00023163"/>
    </source>
</evidence>
<evidence type="ECO:0000313" key="7">
    <source>
        <dbReference type="Proteomes" id="UP001359559"/>
    </source>
</evidence>
<feature type="short sequence motif" description="VHIID" evidence="5">
    <location>
        <begin position="343"/>
        <end position="347"/>
    </location>
</feature>
<dbReference type="PANTHER" id="PTHR31636">
    <property type="entry name" value="OSJNBA0084A10.13 PROTEIN-RELATED"/>
    <property type="match status" value="1"/>
</dbReference>
<sequence length="604" mass="68641">MEGLYHFSEFRFNAAEDNTSSSNDMFWAREGLNEVKRVQFSGEEDQGESGGIDSFCSNFGFFQDDPSEEGYPLSFNQQKYFRQQQQQSYRDYGQSDDLHFDMVPPTLQFGEQYFPTMVPLHDQTKNKPNTSTTPLASLGILKNYGEGFKLLCNEAKAIQQDDHMAAGTKEVMGRKLSTEDVMRIAGTRFIQSSSSSSLDSEDCQFLETHPFGFSFSGLSDEEKEEIALAESLLASAEKVGSQHFERASKLLTHSESLASKTGTPVKRVVHYFAEALRQRIDRETGRVSSKDLQEVDSSFDPEKAAKELNPTIVAFYEDLPFCKIAVFTAVQAIIENVAEAKKIHVIDLEIRKGGHWTILMQALESRHRCPIELLKITAVESETTSKHIVEDTGNRLKDFAQNLNIPFSYNVVFVSNMSYLREDLFEIDPEETVSVYSPFALRTKIQQSDQLENLMRVIRAISPNVMVVTEIEANHNSKSFVNRFIEALFFFSAFFDCLETCMKRDEKNRMILESLYFGHGIKNILTAEGAERKTRNVKIDVWRAFFTRYGMVEEELSSLCLYQAELVAQTFPCGSYCTLDKNGHSLIIGWKGTPINSISVWKFL</sequence>
<organism evidence="6 7">
    <name type="scientific">Clitoria ternatea</name>
    <name type="common">Butterfly pea</name>
    <dbReference type="NCBI Taxonomy" id="43366"/>
    <lineage>
        <taxon>Eukaryota</taxon>
        <taxon>Viridiplantae</taxon>
        <taxon>Streptophyta</taxon>
        <taxon>Embryophyta</taxon>
        <taxon>Tracheophyta</taxon>
        <taxon>Spermatophyta</taxon>
        <taxon>Magnoliopsida</taxon>
        <taxon>eudicotyledons</taxon>
        <taxon>Gunneridae</taxon>
        <taxon>Pentapetalae</taxon>
        <taxon>rosids</taxon>
        <taxon>fabids</taxon>
        <taxon>Fabales</taxon>
        <taxon>Fabaceae</taxon>
        <taxon>Papilionoideae</taxon>
        <taxon>50 kb inversion clade</taxon>
        <taxon>NPAAA clade</taxon>
        <taxon>indigoferoid/millettioid clade</taxon>
        <taxon>Phaseoleae</taxon>
        <taxon>Clitoria</taxon>
    </lineage>
</organism>
<evidence type="ECO:0000256" key="1">
    <source>
        <dbReference type="ARBA" id="ARBA00004123"/>
    </source>
</evidence>
<dbReference type="Pfam" id="PF03514">
    <property type="entry name" value="GRAS"/>
    <property type="match status" value="1"/>
</dbReference>
<comment type="subcellular location">
    <subcellularLocation>
        <location evidence="1">Nucleus</location>
    </subcellularLocation>
</comment>
<keyword evidence="7" id="KW-1185">Reference proteome</keyword>
<keyword evidence="2" id="KW-0805">Transcription regulation</keyword>
<feature type="region of interest" description="Leucine repeat II (LRII)" evidence="5">
    <location>
        <begin position="391"/>
        <end position="423"/>
    </location>
</feature>
<dbReference type="InterPro" id="IPR005202">
    <property type="entry name" value="TF_GRAS"/>
</dbReference>
<evidence type="ECO:0000256" key="5">
    <source>
        <dbReference type="PROSITE-ProRule" id="PRU01191"/>
    </source>
</evidence>
<feature type="region of interest" description="SAW" evidence="5">
    <location>
        <begin position="526"/>
        <end position="602"/>
    </location>
</feature>
<comment type="caution">
    <text evidence="6">The sequence shown here is derived from an EMBL/GenBank/DDBJ whole genome shotgun (WGS) entry which is preliminary data.</text>
</comment>
<evidence type="ECO:0000256" key="2">
    <source>
        <dbReference type="ARBA" id="ARBA00023015"/>
    </source>
</evidence>
<reference evidence="6 7" key="1">
    <citation type="submission" date="2024-01" db="EMBL/GenBank/DDBJ databases">
        <title>The genomes of 5 underutilized Papilionoideae crops provide insights into root nodulation and disease resistance.</title>
        <authorList>
            <person name="Yuan L."/>
        </authorList>
    </citation>
    <scope>NUCLEOTIDE SEQUENCE [LARGE SCALE GENOMIC DNA]</scope>
    <source>
        <strain evidence="6">LY-2023</strain>
        <tissue evidence="6">Leaf</tissue>
    </source>
</reference>
<evidence type="ECO:0000313" key="6">
    <source>
        <dbReference type="EMBL" id="KAK7303689.1"/>
    </source>
</evidence>
<dbReference type="GO" id="GO:0005634">
    <property type="term" value="C:nucleus"/>
    <property type="evidence" value="ECO:0007669"/>
    <property type="project" value="UniProtKB-SubCell"/>
</dbReference>
<dbReference type="PROSITE" id="PS50985">
    <property type="entry name" value="GRAS"/>
    <property type="match status" value="1"/>
</dbReference>
<keyword evidence="4" id="KW-0539">Nucleus</keyword>
<name>A0AAN9JSX1_CLITE</name>
<comment type="caution">
    <text evidence="5">Lacks conserved residue(s) required for the propagation of feature annotation.</text>
</comment>
<dbReference type="Proteomes" id="UP001359559">
    <property type="component" value="Unassembled WGS sequence"/>
</dbReference>
<comment type="similarity">
    <text evidence="5">Belongs to the GRAS family.</text>
</comment>
<dbReference type="EMBL" id="JAYKXN010000003">
    <property type="protein sequence ID" value="KAK7303689.1"/>
    <property type="molecule type" value="Genomic_DNA"/>
</dbReference>
<gene>
    <name evidence="6" type="ORF">RJT34_14602</name>
</gene>